<accession>A0A9W7W5G6</accession>
<dbReference type="EMBL" id="RIBY02000624">
    <property type="protein sequence ID" value="KAH9839618.1"/>
    <property type="molecule type" value="Genomic_DNA"/>
</dbReference>
<comment type="caution">
    <text evidence="1">The sequence shown here is derived from an EMBL/GenBank/DDBJ whole genome shotgun (WGS) entry which is preliminary data.</text>
</comment>
<reference evidence="1 2" key="2">
    <citation type="journal article" date="2021" name="Curr. Genet.">
        <title>Genetic response to nitrogen starvation in the aggressive Eucalyptus foliar pathogen Teratosphaeria destructans.</title>
        <authorList>
            <person name="Havenga M."/>
            <person name="Wingfield B.D."/>
            <person name="Wingfield M.J."/>
            <person name="Dreyer L.L."/>
            <person name="Roets F."/>
            <person name="Aylward J."/>
        </authorList>
    </citation>
    <scope>NUCLEOTIDE SEQUENCE [LARGE SCALE GENOMIC DNA]</scope>
    <source>
        <strain evidence="1">CMW44962</strain>
    </source>
</reference>
<dbReference type="AlphaFoldDB" id="A0A9W7W5G6"/>
<proteinExistence type="predicted"/>
<organism evidence="1 2">
    <name type="scientific">Teratosphaeria destructans</name>
    <dbReference type="NCBI Taxonomy" id="418781"/>
    <lineage>
        <taxon>Eukaryota</taxon>
        <taxon>Fungi</taxon>
        <taxon>Dikarya</taxon>
        <taxon>Ascomycota</taxon>
        <taxon>Pezizomycotina</taxon>
        <taxon>Dothideomycetes</taxon>
        <taxon>Dothideomycetidae</taxon>
        <taxon>Mycosphaerellales</taxon>
        <taxon>Teratosphaeriaceae</taxon>
        <taxon>Teratosphaeria</taxon>
    </lineage>
</organism>
<sequence length="89" mass="9689">MKPQYVPASGCVGQAVLAEEMVTLDCDKVRDGETADEEGLLELLVEEDVALELVAIDFEELEVEQIVTGCECVCVSVVPHVEQRLVNVV</sequence>
<gene>
    <name evidence="1" type="ORF">Tdes44962_MAKER08073</name>
</gene>
<name>A0A9W7W5G6_9PEZI</name>
<evidence type="ECO:0000313" key="1">
    <source>
        <dbReference type="EMBL" id="KAH9839618.1"/>
    </source>
</evidence>
<keyword evidence="2" id="KW-1185">Reference proteome</keyword>
<evidence type="ECO:0000313" key="2">
    <source>
        <dbReference type="Proteomes" id="UP001138500"/>
    </source>
</evidence>
<dbReference type="Proteomes" id="UP001138500">
    <property type="component" value="Unassembled WGS sequence"/>
</dbReference>
<protein>
    <submittedName>
        <fullName evidence="1">Uncharacterized protein</fullName>
    </submittedName>
</protein>
<reference evidence="1 2" key="1">
    <citation type="journal article" date="2018" name="IMA Fungus">
        <title>IMA Genome-F 10: Nine draft genome sequences of Claviceps purpurea s.lat., including C. arundinis, C. humidiphila, and C. cf. spartinae, pseudomolecules for the pitch canker pathogen Fusarium circinatum, draft genome of Davidsoniella eucalypti, Grosmannia galeiformis, Quambalaria eucalypti, and Teratosphaeria destructans.</title>
        <authorList>
            <person name="Wingfield B.D."/>
            <person name="Liu M."/>
            <person name="Nguyen H.D."/>
            <person name="Lane F.A."/>
            <person name="Morgan S.W."/>
            <person name="De Vos L."/>
            <person name="Wilken P.M."/>
            <person name="Duong T.A."/>
            <person name="Aylward J."/>
            <person name="Coetzee M.P."/>
            <person name="Dadej K."/>
            <person name="De Beer Z.W."/>
            <person name="Findlay W."/>
            <person name="Havenga M."/>
            <person name="Kolarik M."/>
            <person name="Menzies J.G."/>
            <person name="Naidoo K."/>
            <person name="Pochopski O."/>
            <person name="Shoukouhi P."/>
            <person name="Santana Q.C."/>
            <person name="Seifert K.A."/>
            <person name="Soal N."/>
            <person name="Steenkamp E.T."/>
            <person name="Tatham C.T."/>
            <person name="van der Nest M.A."/>
            <person name="Wingfield M.J."/>
        </authorList>
    </citation>
    <scope>NUCLEOTIDE SEQUENCE [LARGE SCALE GENOMIC DNA]</scope>
    <source>
        <strain evidence="1">CMW44962</strain>
    </source>
</reference>